<keyword evidence="1" id="KW-0812">Transmembrane</keyword>
<dbReference type="Proteomes" id="UP000183967">
    <property type="component" value="Unassembled WGS sequence"/>
</dbReference>
<dbReference type="PANTHER" id="PTHR35531:SF1">
    <property type="entry name" value="INNER MEMBRANE PROTEIN YBCI-RELATED"/>
    <property type="match status" value="1"/>
</dbReference>
<keyword evidence="3" id="KW-1185">Reference proteome</keyword>
<organism evidence="2 3">
    <name type="scientific">Caloranaerobacter azorensis DSM 13643</name>
    <dbReference type="NCBI Taxonomy" id="1121264"/>
    <lineage>
        <taxon>Bacteria</taxon>
        <taxon>Bacillati</taxon>
        <taxon>Bacillota</taxon>
        <taxon>Tissierellia</taxon>
        <taxon>Tissierellales</taxon>
        <taxon>Thermohalobacteraceae</taxon>
        <taxon>Caloranaerobacter</taxon>
    </lineage>
</organism>
<feature type="transmembrane region" description="Helical" evidence="1">
    <location>
        <begin position="102"/>
        <end position="121"/>
    </location>
</feature>
<dbReference type="Pfam" id="PF04307">
    <property type="entry name" value="YdjM"/>
    <property type="match status" value="1"/>
</dbReference>
<evidence type="ECO:0000313" key="3">
    <source>
        <dbReference type="Proteomes" id="UP000183967"/>
    </source>
</evidence>
<keyword evidence="1" id="KW-0472">Membrane</keyword>
<evidence type="ECO:0000256" key="1">
    <source>
        <dbReference type="SAM" id="Phobius"/>
    </source>
</evidence>
<name>A0A1M5RF29_9FIRM</name>
<dbReference type="AlphaFoldDB" id="A0A1M5RF29"/>
<dbReference type="InterPro" id="IPR007404">
    <property type="entry name" value="YdjM-like"/>
</dbReference>
<gene>
    <name evidence="2" type="ORF">SAMN02745135_00179</name>
</gene>
<dbReference type="EMBL" id="FQXO01000006">
    <property type="protein sequence ID" value="SHH24696.1"/>
    <property type="molecule type" value="Genomic_DNA"/>
</dbReference>
<dbReference type="RefSeq" id="WP_073194671.1">
    <property type="nucleotide sequence ID" value="NZ_FQXO01000006.1"/>
</dbReference>
<feature type="transmembrane region" description="Helical" evidence="1">
    <location>
        <begin position="63"/>
        <end position="82"/>
    </location>
</feature>
<accession>A0A1M5RF29</accession>
<reference evidence="3" key="1">
    <citation type="submission" date="2016-11" db="EMBL/GenBank/DDBJ databases">
        <authorList>
            <person name="Varghese N."/>
            <person name="Submissions S."/>
        </authorList>
    </citation>
    <scope>NUCLEOTIDE SEQUENCE [LARGE SCALE GENOMIC DNA]</scope>
    <source>
        <strain evidence="3">DSM 13643</strain>
    </source>
</reference>
<keyword evidence="1" id="KW-1133">Transmembrane helix</keyword>
<evidence type="ECO:0000313" key="2">
    <source>
        <dbReference type="EMBL" id="SHH24696.1"/>
    </source>
</evidence>
<dbReference type="OrthoDB" id="5459053at2"/>
<dbReference type="PANTHER" id="PTHR35531">
    <property type="entry name" value="INNER MEMBRANE PROTEIN YBCI-RELATED"/>
    <property type="match status" value="1"/>
</dbReference>
<sequence>MKGKTHVMLGVAAGITAISNYSLEKGIIFISSTVLGSLMPDIDHPKSKLNQKLLFKKNRIFKFVFYIILSLGCIYFGISLNNKLLKILSITLAFTGLSHHRGFTHSLLGLLLFSMVVKILAIRYNLIGAYKGFVIGYISHLIADSFTKGGIELFYPCSIKITFPFTIKSGGNEEELILKGLYFYLIYVLLKFIGV</sequence>
<proteinExistence type="predicted"/>
<dbReference type="PIRSF" id="PIRSF030780">
    <property type="entry name" value="Md_memb_hyd_prd"/>
    <property type="match status" value="1"/>
</dbReference>
<dbReference type="InterPro" id="IPR016956">
    <property type="entry name" value="YdjM"/>
</dbReference>
<protein>
    <submittedName>
        <fullName evidence="2">Inner membrane protein</fullName>
    </submittedName>
</protein>